<feature type="compositionally biased region" description="Basic residues" evidence="1">
    <location>
        <begin position="278"/>
        <end position="289"/>
    </location>
</feature>
<gene>
    <name evidence="2" type="ORF">EVAR_103864_1</name>
</gene>
<feature type="compositionally biased region" description="Basic and acidic residues" evidence="1">
    <location>
        <begin position="256"/>
        <end position="272"/>
    </location>
</feature>
<accession>A0A4C2A911</accession>
<keyword evidence="3" id="KW-1185">Reference proteome</keyword>
<dbReference type="EMBL" id="BGZK01002917">
    <property type="protein sequence ID" value="GBP97351.1"/>
    <property type="molecule type" value="Genomic_DNA"/>
</dbReference>
<evidence type="ECO:0000313" key="2">
    <source>
        <dbReference type="EMBL" id="GBP97351.1"/>
    </source>
</evidence>
<proteinExistence type="predicted"/>
<name>A0A4C2A911_EUMVA</name>
<protein>
    <submittedName>
        <fullName evidence="2">Uncharacterized protein</fullName>
    </submittedName>
</protein>
<reference evidence="2 3" key="1">
    <citation type="journal article" date="2019" name="Commun. Biol.">
        <title>The bagworm genome reveals a unique fibroin gene that provides high tensile strength.</title>
        <authorList>
            <person name="Kono N."/>
            <person name="Nakamura H."/>
            <person name="Ohtoshi R."/>
            <person name="Tomita M."/>
            <person name="Numata K."/>
            <person name="Arakawa K."/>
        </authorList>
    </citation>
    <scope>NUCLEOTIDE SEQUENCE [LARGE SCALE GENOMIC DNA]</scope>
</reference>
<evidence type="ECO:0000313" key="3">
    <source>
        <dbReference type="Proteomes" id="UP000299102"/>
    </source>
</evidence>
<comment type="caution">
    <text evidence="2">The sequence shown here is derived from an EMBL/GenBank/DDBJ whole genome shotgun (WGS) entry which is preliminary data.</text>
</comment>
<feature type="region of interest" description="Disordered" evidence="1">
    <location>
        <begin position="252"/>
        <end position="328"/>
    </location>
</feature>
<dbReference type="Proteomes" id="UP000299102">
    <property type="component" value="Unassembled WGS sequence"/>
</dbReference>
<organism evidence="2 3">
    <name type="scientific">Eumeta variegata</name>
    <name type="common">Bagworm moth</name>
    <name type="synonym">Eumeta japonica</name>
    <dbReference type="NCBI Taxonomy" id="151549"/>
    <lineage>
        <taxon>Eukaryota</taxon>
        <taxon>Metazoa</taxon>
        <taxon>Ecdysozoa</taxon>
        <taxon>Arthropoda</taxon>
        <taxon>Hexapoda</taxon>
        <taxon>Insecta</taxon>
        <taxon>Pterygota</taxon>
        <taxon>Neoptera</taxon>
        <taxon>Endopterygota</taxon>
        <taxon>Lepidoptera</taxon>
        <taxon>Glossata</taxon>
        <taxon>Ditrysia</taxon>
        <taxon>Tineoidea</taxon>
        <taxon>Psychidae</taxon>
        <taxon>Oiketicinae</taxon>
        <taxon>Eumeta</taxon>
    </lineage>
</organism>
<dbReference type="AlphaFoldDB" id="A0A4C2A911"/>
<sequence>MHHVLWACPLYDDIRAEMLDGLEVLQVGPVYYADLVGSQANFRRDKGTKILIQLVRSMKSRGIRFIGVSRRFCDSAHMTKMSEGPWEVCCGLVRRSCKSCGPCVTVFPPSGRKERRAGGAVLCSFRSLNGIRDSGRRGTIEHLAQPAKQLSDRTKKDKVSTTRIGRDWDLLESTRTSSQVHRIDIYSNRLGTQPNLDEAVNSKKKNLLESTLDTVVGESYDSHAFIKDTMSDTDAESVSDPFRARTSIIRTPPGRTEVKPAEGAQKRVRESPGEITASKKRTVKAKRGAKPSAALLRAAQEDKQDGTPYGSAVSSDSDAEENMEKEGLTASTKAQLMDCAHKAVSAIAQIATGDTSKLNKTTLEISTCGGRRY</sequence>
<evidence type="ECO:0000256" key="1">
    <source>
        <dbReference type="SAM" id="MobiDB-lite"/>
    </source>
</evidence>